<dbReference type="RefSeq" id="XP_030763070.1">
    <property type="nucleotide sequence ID" value="XM_030907210.1"/>
</dbReference>
<dbReference type="OrthoDB" id="8192746at2759"/>
<protein>
    <submittedName>
        <fullName evidence="4">Uncharacterized protein LOC115887714</fullName>
    </submittedName>
</protein>
<reference evidence="4" key="1">
    <citation type="submission" date="2025-08" db="UniProtKB">
        <authorList>
            <consortium name="RefSeq"/>
        </authorList>
    </citation>
    <scope>IDENTIFICATION</scope>
    <source>
        <tissue evidence="4">Gonads</tissue>
    </source>
</reference>
<evidence type="ECO:0000313" key="4">
    <source>
        <dbReference type="RefSeq" id="XP_030763070.1"/>
    </source>
</evidence>
<dbReference type="AlphaFoldDB" id="A0A6J2YJM9"/>
<proteinExistence type="predicted"/>
<dbReference type="KEGG" id="soy:115887714"/>
<accession>A0A6J2YJM9</accession>
<sequence>MISRILLVAWYVGSIYTFPQNIQTSQIVDFSSPEEVNDIPTSIKVQRSINNNVEVQNIENTVKEVEDLIKSNPQLPRLTRGEILDILENITKYGDNLGDSFSKQTYRDPKSLMLVKAYTPMETGQIMEEFYTRNPITTIVDDKNEELQVRKIPTTSTTSTSLTDTSTIPPTTSTARIYFHRKSTTNSSENKQRKDIQKKRPFRGNVQFKTTTPSEISTTEQLSTTKISSTPQLRRKHTPNLSTTEAVTVTTYHPRKRVKPVKEIKYPNHKYPIDYTNPSPVYVPGTGLKFASQAQIPPSQINAELEDLLPQENEQQEIFLSASDLNKAESTKLSSLSEPSIEIEVPDHLKKVVADLNLGAIQGDSESVFPAPHFQDTNETEKIQNILASIGLYGPTTSTTTAMPDAEIVAGSLSQDMQDLLKNFGLLSDGKKENKEEIEMLSFNPESAETNPESYVSFKPLPEDSKSRKDMEKLLEQFGLLNSNVKERKLTKTGKKLTLIDSKEPLKMNEISLDVIPDNLKSLFGEIGFVSTTPRTGRKIREQPINKNIIKEDLQHINPAGYGLKTNSNTPAENIVPLNEQDSLNPINFDVDGLRKNEVKRQDSSTTVKSEVTASTEATTTKDSPSIKDLEDSFGGKSDAVTESTERETTPEPAKTGFYYLLDWNSFFEIDDQKGKHVNLRFQPKVGDPKRFFSVTVP</sequence>
<feature type="chain" id="PRO_5027006009" evidence="2">
    <location>
        <begin position="18"/>
        <end position="698"/>
    </location>
</feature>
<gene>
    <name evidence="4" type="primary">LOC115887714</name>
</gene>
<feature type="region of interest" description="Disordered" evidence="1">
    <location>
        <begin position="445"/>
        <end position="464"/>
    </location>
</feature>
<feature type="signal peptide" evidence="2">
    <location>
        <begin position="1"/>
        <end position="17"/>
    </location>
</feature>
<evidence type="ECO:0000256" key="2">
    <source>
        <dbReference type="SAM" id="SignalP"/>
    </source>
</evidence>
<feature type="compositionally biased region" description="Polar residues" evidence="1">
    <location>
        <begin position="207"/>
        <end position="232"/>
    </location>
</feature>
<name>A0A6J2YJM9_SITOR</name>
<feature type="compositionally biased region" description="Polar residues" evidence="1">
    <location>
        <begin position="445"/>
        <end position="454"/>
    </location>
</feature>
<feature type="region of interest" description="Disordered" evidence="1">
    <location>
        <begin position="182"/>
        <end position="238"/>
    </location>
</feature>
<feature type="compositionally biased region" description="Low complexity" evidence="1">
    <location>
        <begin position="609"/>
        <end position="622"/>
    </location>
</feature>
<dbReference type="InParanoid" id="A0A6J2YJM9"/>
<keyword evidence="3" id="KW-1185">Reference proteome</keyword>
<dbReference type="GeneID" id="115887714"/>
<keyword evidence="2" id="KW-0732">Signal</keyword>
<organism evidence="3 4">
    <name type="scientific">Sitophilus oryzae</name>
    <name type="common">Rice weevil</name>
    <name type="synonym">Curculio oryzae</name>
    <dbReference type="NCBI Taxonomy" id="7048"/>
    <lineage>
        <taxon>Eukaryota</taxon>
        <taxon>Metazoa</taxon>
        <taxon>Ecdysozoa</taxon>
        <taxon>Arthropoda</taxon>
        <taxon>Hexapoda</taxon>
        <taxon>Insecta</taxon>
        <taxon>Pterygota</taxon>
        <taxon>Neoptera</taxon>
        <taxon>Endopterygota</taxon>
        <taxon>Coleoptera</taxon>
        <taxon>Polyphaga</taxon>
        <taxon>Cucujiformia</taxon>
        <taxon>Curculionidae</taxon>
        <taxon>Dryophthorinae</taxon>
        <taxon>Sitophilus</taxon>
    </lineage>
</organism>
<dbReference type="Proteomes" id="UP000504635">
    <property type="component" value="Unplaced"/>
</dbReference>
<feature type="region of interest" description="Disordered" evidence="1">
    <location>
        <begin position="600"/>
        <end position="651"/>
    </location>
</feature>
<evidence type="ECO:0000256" key="1">
    <source>
        <dbReference type="SAM" id="MobiDB-lite"/>
    </source>
</evidence>
<evidence type="ECO:0000313" key="3">
    <source>
        <dbReference type="Proteomes" id="UP000504635"/>
    </source>
</evidence>